<dbReference type="InterPro" id="IPR001173">
    <property type="entry name" value="Glyco_trans_2-like"/>
</dbReference>
<dbReference type="SUPFAM" id="SSF53448">
    <property type="entry name" value="Nucleotide-diphospho-sugar transferases"/>
    <property type="match status" value="1"/>
</dbReference>
<reference evidence="2" key="1">
    <citation type="submission" date="2014-04" db="EMBL/GenBank/DDBJ databases">
        <authorList>
            <person name="Harrison E."/>
        </authorList>
    </citation>
    <scope>NUCLEOTIDE SEQUENCE</scope>
    <source>
        <strain evidence="2">313</strain>
    </source>
</reference>
<organism evidence="2">
    <name type="scientific">Klebsiella sp. 313</name>
    <dbReference type="NCBI Taxonomy" id="1497797"/>
    <lineage>
        <taxon>Bacteria</taxon>
        <taxon>Pseudomonadati</taxon>
        <taxon>Pseudomonadota</taxon>
        <taxon>Gammaproteobacteria</taxon>
        <taxon>Enterobacterales</taxon>
        <taxon>Enterobacteriaceae</taxon>
        <taxon>Klebsiella/Raoultella group</taxon>
        <taxon>Klebsiella</taxon>
    </lineage>
</organism>
<evidence type="ECO:0000313" key="2">
    <source>
        <dbReference type="EMBL" id="BAT23298.1"/>
    </source>
</evidence>
<sequence>MKDEPLVSIIITTYKRADNIDRAIKSALQQTYSNIEIIVVDDNGMDSPYQKITEKRVEGYVSKKQIKYIPRQHNGGGGEARNTGIEFAKGKYITFLDDDDEYLKEKVSLQVKCLEDGYDICLSSMIVKKENGVEIFPNWAYSVGDGVKDFILNGNSYTPMIMARSDIIKKSGGFDSVKMLQDHIFMLKMLRLNPNLMAMKEKLYIHHIHSNERVSKNKNIDCYLLKQSMENKFISLLNTNERVYLKFKHLKELALLYSEKKAYAKSIRIALGTLRFVGNYKLMKEFIKLLVRVLIGPHGYNIVEKVKESKNA</sequence>
<gene>
    <name evidence="2" type="primary">wclN</name>
</gene>
<reference evidence="2" key="2">
    <citation type="journal article" date="2015" name="Sci. Rep.">
        <title>Genetic analysis of capsular polysaccharide synthesis gene clusters in 79 capsular types of Klebsiella spp.</title>
        <authorList>
            <person name="Pan Y.J."/>
            <person name="Lin T.L."/>
            <person name="Chen C.T."/>
            <person name="Chen Y.Y."/>
            <person name="Hsieh P.F."/>
            <person name="Hsu C.R."/>
            <person name="Wu M.C."/>
            <person name="Wang J.T."/>
        </authorList>
    </citation>
    <scope>NUCLEOTIDE SEQUENCE</scope>
    <source>
        <strain evidence="2">313</strain>
    </source>
</reference>
<dbReference type="AlphaFoldDB" id="A0A0P0YQG3"/>
<dbReference type="GO" id="GO:0016758">
    <property type="term" value="F:hexosyltransferase activity"/>
    <property type="evidence" value="ECO:0007669"/>
    <property type="project" value="UniProtKB-ARBA"/>
</dbReference>
<protein>
    <submittedName>
        <fullName evidence="2">Glycosyl transferase</fullName>
    </submittedName>
</protein>
<name>A0A0P0YQG3_9ENTR</name>
<dbReference type="Gene3D" id="3.90.550.10">
    <property type="entry name" value="Spore Coat Polysaccharide Biosynthesis Protein SpsA, Chain A"/>
    <property type="match status" value="1"/>
</dbReference>
<evidence type="ECO:0000259" key="1">
    <source>
        <dbReference type="Pfam" id="PF00535"/>
    </source>
</evidence>
<feature type="domain" description="Glycosyltransferase 2-like" evidence="1">
    <location>
        <begin position="8"/>
        <end position="141"/>
    </location>
</feature>
<dbReference type="PANTHER" id="PTHR22916:SF3">
    <property type="entry name" value="UDP-GLCNAC:BETAGAL BETA-1,3-N-ACETYLGLUCOSAMINYLTRANSFERASE-LIKE PROTEIN 1"/>
    <property type="match status" value="1"/>
</dbReference>
<keyword evidence="2" id="KW-0808">Transferase</keyword>
<accession>A0A0P0YQG3</accession>
<dbReference type="PANTHER" id="PTHR22916">
    <property type="entry name" value="GLYCOSYLTRANSFERASE"/>
    <property type="match status" value="1"/>
</dbReference>
<dbReference type="EMBL" id="AB924554">
    <property type="protein sequence ID" value="BAT23298.1"/>
    <property type="molecule type" value="Genomic_DNA"/>
</dbReference>
<dbReference type="Pfam" id="PF00535">
    <property type="entry name" value="Glycos_transf_2"/>
    <property type="match status" value="1"/>
</dbReference>
<dbReference type="InterPro" id="IPR029044">
    <property type="entry name" value="Nucleotide-diphossugar_trans"/>
</dbReference>
<proteinExistence type="predicted"/>
<dbReference type="CDD" id="cd00761">
    <property type="entry name" value="Glyco_tranf_GTA_type"/>
    <property type="match status" value="1"/>
</dbReference>